<dbReference type="HOGENOM" id="CLU_455530_0_0_0"/>
<dbReference type="PANTHER" id="PTHR34978:SF3">
    <property type="entry name" value="SLR0241 PROTEIN"/>
    <property type="match status" value="1"/>
</dbReference>
<keyword evidence="5" id="KW-1185">Reference proteome</keyword>
<dbReference type="PANTHER" id="PTHR34978">
    <property type="entry name" value="POSSIBLE SENSOR-TRANSDUCER PROTEIN BLAR"/>
    <property type="match status" value="1"/>
</dbReference>
<dbReference type="EMBL" id="CP003364">
    <property type="protein sequence ID" value="AGA30593.1"/>
    <property type="molecule type" value="Genomic_DNA"/>
</dbReference>
<feature type="transmembrane region" description="Helical" evidence="2">
    <location>
        <begin position="122"/>
        <end position="145"/>
    </location>
</feature>
<proteinExistence type="predicted"/>
<protein>
    <submittedName>
        <fullName evidence="4">Antirepressor regulating drug resistance protein</fullName>
    </submittedName>
</protein>
<dbReference type="AlphaFoldDB" id="L0DP12"/>
<evidence type="ECO:0000256" key="2">
    <source>
        <dbReference type="SAM" id="Phobius"/>
    </source>
</evidence>
<sequence length="599" mass="66192">MIHGLDDFARLVWAQLWQVTVVALVIGAAVRLCCRERPRLAYALWMLVIVKAIVPPVWASPTGLFSWGMVNRVASRPEFTETPPIRHAAAPVAASIRGGLIRGASGLEGGTSWDDRRDEARLPLLFAAFSIWATGAVLCTAFVFWKQIACSFLIRRSRLPVDERYDVALAQLSRRLGVRRRVGLLMTSRPIGPAVFGLFRPTILLPEPLLSGQSLEQVQLVLAHELIHVRRGDIFAGKLQLVAQVVWWFHPLVWWANREACRERERCCDEEVVSGVGCKPVLYARTLLSVLEQKGRLRSLVAIPGVRALEVTTRRLESIMKYAGTDHRRASWISRLVFATGAILIVPGAGLVLRADPPAIDNKPNAPTARAVDEGSAKAPPAAQGDGAKSQESPLPVRSEFAFERLGEWVGLGILTRPETLVIRKGLRLTDDQVEKIRQLKELREANLALGIHGPGVTTFEQLTAFVNRETGEGLVKILTATQCKRSEQIILTSHGVRAFRYPDVRKDLRLTPEQAKKIDAVIDALFAQLNDLQKGSGGQPKDLEGSLALEERIAPLWKGAFAQVFALLTQEQAAQWKAMVGVPFLADEAESRPTPMER</sequence>
<feature type="region of interest" description="Disordered" evidence="1">
    <location>
        <begin position="357"/>
        <end position="395"/>
    </location>
</feature>
<keyword evidence="2" id="KW-0472">Membrane</keyword>
<evidence type="ECO:0000259" key="3">
    <source>
        <dbReference type="Pfam" id="PF05569"/>
    </source>
</evidence>
<name>L0DP12_SINAD</name>
<feature type="transmembrane region" description="Helical" evidence="2">
    <location>
        <begin position="336"/>
        <end position="355"/>
    </location>
</feature>
<accession>L0DP12</accession>
<reference evidence="4 5" key="1">
    <citation type="submission" date="2012-02" db="EMBL/GenBank/DDBJ databases">
        <title>Complete sequence of chromosome of Singulisphaera acidiphila DSM 18658.</title>
        <authorList>
            <consortium name="US DOE Joint Genome Institute (JGI-PGF)"/>
            <person name="Lucas S."/>
            <person name="Copeland A."/>
            <person name="Lapidus A."/>
            <person name="Glavina del Rio T."/>
            <person name="Dalin E."/>
            <person name="Tice H."/>
            <person name="Bruce D."/>
            <person name="Goodwin L."/>
            <person name="Pitluck S."/>
            <person name="Peters L."/>
            <person name="Ovchinnikova G."/>
            <person name="Chertkov O."/>
            <person name="Kyrpides N."/>
            <person name="Mavromatis K."/>
            <person name="Ivanova N."/>
            <person name="Brettin T."/>
            <person name="Detter J.C."/>
            <person name="Han C."/>
            <person name="Larimer F."/>
            <person name="Land M."/>
            <person name="Hauser L."/>
            <person name="Markowitz V."/>
            <person name="Cheng J.-F."/>
            <person name="Hugenholtz P."/>
            <person name="Woyke T."/>
            <person name="Wu D."/>
            <person name="Tindall B."/>
            <person name="Pomrenke H."/>
            <person name="Brambilla E."/>
            <person name="Klenk H.-P."/>
            <person name="Eisen J.A."/>
        </authorList>
    </citation>
    <scope>NUCLEOTIDE SEQUENCE [LARGE SCALE GENOMIC DNA]</scope>
    <source>
        <strain evidence="5">ATCC BAA-1392 / DSM 18658 / VKM B-2454 / MOB10</strain>
    </source>
</reference>
<feature type="domain" description="Peptidase M56" evidence="3">
    <location>
        <begin position="20"/>
        <end position="317"/>
    </location>
</feature>
<dbReference type="OrthoDB" id="219918at2"/>
<dbReference type="InterPro" id="IPR008756">
    <property type="entry name" value="Peptidase_M56"/>
</dbReference>
<dbReference type="InterPro" id="IPR052173">
    <property type="entry name" value="Beta-lactam_resp_regulator"/>
</dbReference>
<dbReference type="Proteomes" id="UP000010798">
    <property type="component" value="Chromosome"/>
</dbReference>
<evidence type="ECO:0000256" key="1">
    <source>
        <dbReference type="SAM" id="MobiDB-lite"/>
    </source>
</evidence>
<evidence type="ECO:0000313" key="5">
    <source>
        <dbReference type="Proteomes" id="UP000010798"/>
    </source>
</evidence>
<dbReference type="Pfam" id="PF05569">
    <property type="entry name" value="Peptidase_M56"/>
    <property type="match status" value="1"/>
</dbReference>
<dbReference type="RefSeq" id="WP_015249676.1">
    <property type="nucleotide sequence ID" value="NC_019892.1"/>
</dbReference>
<feature type="transmembrane region" description="Helical" evidence="2">
    <location>
        <begin position="40"/>
        <end position="59"/>
    </location>
</feature>
<gene>
    <name evidence="4" type="ordered locus">Sinac_6517</name>
</gene>
<dbReference type="STRING" id="886293.Sinac_6517"/>
<organism evidence="4 5">
    <name type="scientific">Singulisphaera acidiphila (strain ATCC BAA-1392 / DSM 18658 / VKM B-2454 / MOB10)</name>
    <dbReference type="NCBI Taxonomy" id="886293"/>
    <lineage>
        <taxon>Bacteria</taxon>
        <taxon>Pseudomonadati</taxon>
        <taxon>Planctomycetota</taxon>
        <taxon>Planctomycetia</taxon>
        <taxon>Isosphaerales</taxon>
        <taxon>Isosphaeraceae</taxon>
        <taxon>Singulisphaera</taxon>
    </lineage>
</organism>
<keyword evidence="2" id="KW-0812">Transmembrane</keyword>
<dbReference type="CDD" id="cd07341">
    <property type="entry name" value="M56_BlaR1_MecR1_like"/>
    <property type="match status" value="1"/>
</dbReference>
<dbReference type="eggNOG" id="COG4219">
    <property type="taxonomic scope" value="Bacteria"/>
</dbReference>
<evidence type="ECO:0000313" key="4">
    <source>
        <dbReference type="EMBL" id="AGA30593.1"/>
    </source>
</evidence>
<dbReference type="KEGG" id="saci:Sinac_6517"/>
<keyword evidence="2" id="KW-1133">Transmembrane helix</keyword>
<feature type="transmembrane region" description="Helical" evidence="2">
    <location>
        <begin position="12"/>
        <end position="33"/>
    </location>
</feature>